<dbReference type="GO" id="GO:0004674">
    <property type="term" value="F:protein serine/threonine kinase activity"/>
    <property type="evidence" value="ECO:0007669"/>
    <property type="project" value="TreeGrafter"/>
</dbReference>
<dbReference type="Pfam" id="PF00069">
    <property type="entry name" value="Pkinase"/>
    <property type="match status" value="1"/>
</dbReference>
<gene>
    <name evidence="3" type="ORF">PTTT1_LOCUS30822</name>
</gene>
<organism evidence="3">
    <name type="scientific">Phaeodactylum tricornutum</name>
    <name type="common">Diatom</name>
    <dbReference type="NCBI Taxonomy" id="2850"/>
    <lineage>
        <taxon>Eukaryota</taxon>
        <taxon>Sar</taxon>
        <taxon>Stramenopiles</taxon>
        <taxon>Ochrophyta</taxon>
        <taxon>Bacillariophyta</taxon>
        <taxon>Bacillariophyceae</taxon>
        <taxon>Bacillariophycidae</taxon>
        <taxon>Naviculales</taxon>
        <taxon>Phaeodactylaceae</taxon>
        <taxon>Phaeodactylum</taxon>
    </lineage>
</organism>
<reference evidence="3" key="1">
    <citation type="submission" date="2022-02" db="EMBL/GenBank/DDBJ databases">
        <authorList>
            <person name="Giguere J D."/>
        </authorList>
    </citation>
    <scope>NUCLEOTIDE SEQUENCE</scope>
    <source>
        <strain evidence="3">CCAP 1055/1</strain>
    </source>
</reference>
<protein>
    <recommendedName>
        <fullName evidence="2">Protein kinase domain-containing protein</fullName>
    </recommendedName>
</protein>
<keyword evidence="1" id="KW-1133">Transmembrane helix</keyword>
<evidence type="ECO:0000256" key="1">
    <source>
        <dbReference type="SAM" id="Phobius"/>
    </source>
</evidence>
<dbReference type="Gene3D" id="1.10.510.10">
    <property type="entry name" value="Transferase(Phosphotransferase) domain 1"/>
    <property type="match status" value="1"/>
</dbReference>
<name>A0A8J9X3V3_PHATR</name>
<dbReference type="Proteomes" id="UP000836788">
    <property type="component" value="Chromosome 21"/>
</dbReference>
<keyword evidence="1" id="KW-0472">Membrane</keyword>
<dbReference type="GO" id="GO:0005524">
    <property type="term" value="F:ATP binding"/>
    <property type="evidence" value="ECO:0007669"/>
    <property type="project" value="InterPro"/>
</dbReference>
<dbReference type="PANTHER" id="PTHR44329:SF214">
    <property type="entry name" value="PROTEIN KINASE DOMAIN-CONTAINING PROTEIN"/>
    <property type="match status" value="1"/>
</dbReference>
<feature type="domain" description="Protein kinase" evidence="2">
    <location>
        <begin position="223"/>
        <end position="512"/>
    </location>
</feature>
<dbReference type="InterPro" id="IPR011009">
    <property type="entry name" value="Kinase-like_dom_sf"/>
</dbReference>
<dbReference type="PROSITE" id="PS50011">
    <property type="entry name" value="PROTEIN_KINASE_DOM"/>
    <property type="match status" value="1"/>
</dbReference>
<dbReference type="SUPFAM" id="SSF56112">
    <property type="entry name" value="Protein kinase-like (PK-like)"/>
    <property type="match status" value="1"/>
</dbReference>
<dbReference type="AlphaFoldDB" id="A0A8J9X3V3"/>
<dbReference type="SMART" id="SM00220">
    <property type="entry name" value="S_TKc"/>
    <property type="match status" value="1"/>
</dbReference>
<accession>A0A8J9X3V3</accession>
<evidence type="ECO:0000313" key="3">
    <source>
        <dbReference type="EMBL" id="CAG9285977.1"/>
    </source>
</evidence>
<dbReference type="PANTHER" id="PTHR44329">
    <property type="entry name" value="SERINE/THREONINE-PROTEIN KINASE TNNI3K-RELATED"/>
    <property type="match status" value="1"/>
</dbReference>
<dbReference type="InterPro" id="IPR000719">
    <property type="entry name" value="Prot_kinase_dom"/>
</dbReference>
<evidence type="ECO:0000259" key="2">
    <source>
        <dbReference type="PROSITE" id="PS50011"/>
    </source>
</evidence>
<dbReference type="InterPro" id="IPR051681">
    <property type="entry name" value="Ser/Thr_Kinases-Pseudokinases"/>
</dbReference>
<proteinExistence type="predicted"/>
<dbReference type="EMBL" id="OU594962">
    <property type="protein sequence ID" value="CAG9285977.1"/>
    <property type="molecule type" value="Genomic_DNA"/>
</dbReference>
<feature type="transmembrane region" description="Helical" evidence="1">
    <location>
        <begin position="41"/>
        <end position="59"/>
    </location>
</feature>
<keyword evidence="1" id="KW-0812">Transmembrane</keyword>
<sequence length="517" mass="58926">MSLRRRERHVGRSPLDGAGRLHSVLLDADEKRPRRPYWRKALRQLIIFCLSLMIFWVFYSSLPLARQSSLLDSIGRQFLSEMTWSIVRQERNAIAGLVVQIVPKATVLTDFKPMALPLLALPITTDDAEDFGALNINSLGTSDWVRSIAADEYEKYEAERGSWMDHMAQLQPNLPDKLLYNDDIVGKPTCRRNNWARVSHPTCNILHETRFDQSYEPTELFQEYKVKFAGDGAYRSVWIFERPAVSTFALKQFQLEEYELGVREHFQVQKEASILDALSDSPRIINIHAHCGVSLFIESAVGTLEAELASTNGTIELHELGQLQRLDVHPLNNLTLAEKLDLALAMAESLADIHGFEGGAIGHGDIHPSQWLQMANGGVKLNDFNSAEIYEYNVDEGVYCKTYHNFPGAFRSPEEVQHRPSNEKIDVVPLGNSIYVLVTGLFPYYELGDSEKEANRKVKQGVHPYVDTRYRNRSVVERELIDVMERCWEFDPDSRVSSFEVVSRLRNLKAMVAEKQI</sequence>